<dbReference type="InterPro" id="IPR006311">
    <property type="entry name" value="TAT_signal"/>
</dbReference>
<keyword evidence="3" id="KW-0645">Protease</keyword>
<evidence type="ECO:0000256" key="2">
    <source>
        <dbReference type="ARBA" id="ARBA00004776"/>
    </source>
</evidence>
<evidence type="ECO:0000256" key="1">
    <source>
        <dbReference type="ARBA" id="ARBA00001947"/>
    </source>
</evidence>
<dbReference type="EMBL" id="HG966617">
    <property type="protein sequence ID" value="CDO59279.1"/>
    <property type="molecule type" value="Genomic_DNA"/>
</dbReference>
<dbReference type="PANTHER" id="PTHR37425:SF1">
    <property type="entry name" value="OUTER MEMBRANE PROTEIN"/>
    <property type="match status" value="1"/>
</dbReference>
<evidence type="ECO:0000313" key="15">
    <source>
        <dbReference type="Proteomes" id="UP000032160"/>
    </source>
</evidence>
<keyword evidence="5 13" id="KW-0732">Signal</keyword>
<sequence length="221" mass="24505">MTTRRTFLKSSAAAAVATTTLVAAPAILRAEAPYKRTLRMQSLNSGEKLTTTYWADGEYQKGAFQRISWFMRDLRTNTTTDMSPALMDLLWDIDQLTSSSKPIYTMSAYRSERTNAWLAARSTSVDPGSFHRLGMAIDITQEFGDPHAVYRAARELNRGGAGYYPTRTPYVHVDVGPVDSWVHPAIGRRDRDAEYEAQIAAEKAADAPAEMPPETTDSSNS</sequence>
<dbReference type="RefSeq" id="WP_052535331.1">
    <property type="nucleotide sequence ID" value="NZ_HG966617.1"/>
</dbReference>
<dbReference type="Pfam" id="PF05951">
    <property type="entry name" value="Peptidase_M15_2"/>
    <property type="match status" value="1"/>
</dbReference>
<evidence type="ECO:0000313" key="14">
    <source>
        <dbReference type="EMBL" id="CDO59279.1"/>
    </source>
</evidence>
<keyword evidence="8" id="KW-0482">Metalloprotease</keyword>
<keyword evidence="4" id="KW-0479">Metal-binding</keyword>
<dbReference type="InterPro" id="IPR010275">
    <property type="entry name" value="MepK"/>
</dbReference>
<keyword evidence="6" id="KW-0378">Hydrolase</keyword>
<dbReference type="PROSITE" id="PS51318">
    <property type="entry name" value="TAT"/>
    <property type="match status" value="1"/>
</dbReference>
<dbReference type="Gene3D" id="3.30.1380.10">
    <property type="match status" value="1"/>
</dbReference>
<proteinExistence type="inferred from homology"/>
<name>X5MEK9_9HYPH</name>
<keyword evidence="9" id="KW-0961">Cell wall biogenesis/degradation</keyword>
<dbReference type="STRING" id="1458461.BN1012_Phect1065"/>
<keyword evidence="15" id="KW-1185">Reference proteome</keyword>
<dbReference type="InterPro" id="IPR009045">
    <property type="entry name" value="Zn_M74/Hedgehog-like"/>
</dbReference>
<reference evidence="14 15" key="1">
    <citation type="journal article" date="2014" name="Front. Genet.">
        <title>Genome and metabolic network of "Candidatus Phaeomarinobacter ectocarpi" Ec32, a new candidate genus of Alphaproteobacteria frequently associated with brown algae.</title>
        <authorList>
            <person name="Dittami S.M."/>
            <person name="Barbeyron T."/>
            <person name="Boyen C."/>
            <person name="Cambefort J."/>
            <person name="Collet G."/>
            <person name="Delage L."/>
            <person name="Gobet A."/>
            <person name="Groisillier A."/>
            <person name="Leblanc C."/>
            <person name="Michel G."/>
            <person name="Scornet D."/>
            <person name="Siegel A."/>
            <person name="Tapia J.E."/>
            <person name="Tonon T."/>
        </authorList>
    </citation>
    <scope>NUCLEOTIDE SEQUENCE [LARGE SCALE GENOMIC DNA]</scope>
    <source>
        <strain evidence="14 15">Ec32</strain>
    </source>
</reference>
<keyword evidence="7" id="KW-0862">Zinc</keyword>
<evidence type="ECO:0000256" key="11">
    <source>
        <dbReference type="ARBA" id="ARBA00093666"/>
    </source>
</evidence>
<evidence type="ECO:0000256" key="7">
    <source>
        <dbReference type="ARBA" id="ARBA00022833"/>
    </source>
</evidence>
<feature type="region of interest" description="Disordered" evidence="12">
    <location>
        <begin position="200"/>
        <end position="221"/>
    </location>
</feature>
<dbReference type="GO" id="GO:0006508">
    <property type="term" value="P:proteolysis"/>
    <property type="evidence" value="ECO:0007669"/>
    <property type="project" value="UniProtKB-KW"/>
</dbReference>
<dbReference type="AlphaFoldDB" id="X5MEK9"/>
<feature type="compositionally biased region" description="Low complexity" evidence="12">
    <location>
        <begin position="200"/>
        <end position="214"/>
    </location>
</feature>
<evidence type="ECO:0000256" key="3">
    <source>
        <dbReference type="ARBA" id="ARBA00022670"/>
    </source>
</evidence>
<dbReference type="SUPFAM" id="SSF55166">
    <property type="entry name" value="Hedgehog/DD-peptidase"/>
    <property type="match status" value="1"/>
</dbReference>
<evidence type="ECO:0000256" key="4">
    <source>
        <dbReference type="ARBA" id="ARBA00022723"/>
    </source>
</evidence>
<dbReference type="KEGG" id="pect:BN1012_Phect1065"/>
<comment type="cofactor">
    <cofactor evidence="1">
        <name>Zn(2+)</name>
        <dbReference type="ChEBI" id="CHEBI:29105"/>
    </cofactor>
</comment>
<dbReference type="PANTHER" id="PTHR37425">
    <property type="match status" value="1"/>
</dbReference>
<comment type="pathway">
    <text evidence="2">Cell wall biogenesis; cell wall polysaccharide biosynthesis.</text>
</comment>
<evidence type="ECO:0000256" key="5">
    <source>
        <dbReference type="ARBA" id="ARBA00022729"/>
    </source>
</evidence>
<protein>
    <recommendedName>
        <fullName evidence="11">Murein endopeptidase K</fullName>
    </recommendedName>
</protein>
<feature type="signal peptide" evidence="13">
    <location>
        <begin position="1"/>
        <end position="23"/>
    </location>
</feature>
<dbReference type="GO" id="GO:0046872">
    <property type="term" value="F:metal ion binding"/>
    <property type="evidence" value="ECO:0007669"/>
    <property type="project" value="UniProtKB-KW"/>
</dbReference>
<dbReference type="GO" id="GO:0008237">
    <property type="term" value="F:metallopeptidase activity"/>
    <property type="evidence" value="ECO:0007669"/>
    <property type="project" value="UniProtKB-KW"/>
</dbReference>
<evidence type="ECO:0000256" key="13">
    <source>
        <dbReference type="SAM" id="SignalP"/>
    </source>
</evidence>
<comment type="similarity">
    <text evidence="10">Belongs to the peptidase M15 family.</text>
</comment>
<dbReference type="OrthoDB" id="9782994at2"/>
<evidence type="ECO:0000256" key="8">
    <source>
        <dbReference type="ARBA" id="ARBA00023049"/>
    </source>
</evidence>
<accession>X5MEK9</accession>
<gene>
    <name evidence="14" type="ORF">BN1012_Phect1065</name>
</gene>
<evidence type="ECO:0000256" key="6">
    <source>
        <dbReference type="ARBA" id="ARBA00022801"/>
    </source>
</evidence>
<organism evidence="14 15">
    <name type="scientific">Candidatus Phaeomarinibacter ectocarpi</name>
    <dbReference type="NCBI Taxonomy" id="1458461"/>
    <lineage>
        <taxon>Bacteria</taxon>
        <taxon>Pseudomonadati</taxon>
        <taxon>Pseudomonadota</taxon>
        <taxon>Alphaproteobacteria</taxon>
        <taxon>Hyphomicrobiales</taxon>
        <taxon>Parvibaculaceae</taxon>
        <taxon>Candidatus Phaeomarinibacter</taxon>
    </lineage>
</organism>
<evidence type="ECO:0000256" key="10">
    <source>
        <dbReference type="ARBA" id="ARBA00093448"/>
    </source>
</evidence>
<dbReference type="Proteomes" id="UP000032160">
    <property type="component" value="Chromosome I"/>
</dbReference>
<dbReference type="GO" id="GO:0071555">
    <property type="term" value="P:cell wall organization"/>
    <property type="evidence" value="ECO:0007669"/>
    <property type="project" value="UniProtKB-KW"/>
</dbReference>
<feature type="chain" id="PRO_5004960025" description="Murein endopeptidase K" evidence="13">
    <location>
        <begin position="24"/>
        <end position="221"/>
    </location>
</feature>
<dbReference type="HOGENOM" id="CLU_080400_1_0_5"/>
<evidence type="ECO:0000256" key="9">
    <source>
        <dbReference type="ARBA" id="ARBA00023316"/>
    </source>
</evidence>
<evidence type="ECO:0000256" key="12">
    <source>
        <dbReference type="SAM" id="MobiDB-lite"/>
    </source>
</evidence>